<organism evidence="3 4">
    <name type="scientific">Cotesia glomerata</name>
    <name type="common">Lepidopteran parasitic wasp</name>
    <name type="synonym">Apanteles glomeratus</name>
    <dbReference type="NCBI Taxonomy" id="32391"/>
    <lineage>
        <taxon>Eukaryota</taxon>
        <taxon>Metazoa</taxon>
        <taxon>Ecdysozoa</taxon>
        <taxon>Arthropoda</taxon>
        <taxon>Hexapoda</taxon>
        <taxon>Insecta</taxon>
        <taxon>Pterygota</taxon>
        <taxon>Neoptera</taxon>
        <taxon>Endopterygota</taxon>
        <taxon>Hymenoptera</taxon>
        <taxon>Apocrita</taxon>
        <taxon>Ichneumonoidea</taxon>
        <taxon>Braconidae</taxon>
        <taxon>Microgastrinae</taxon>
        <taxon>Cotesia</taxon>
    </lineage>
</organism>
<keyword evidence="1" id="KW-0732">Signal</keyword>
<dbReference type="GO" id="GO:0004252">
    <property type="term" value="F:serine-type endopeptidase activity"/>
    <property type="evidence" value="ECO:0007669"/>
    <property type="project" value="InterPro"/>
</dbReference>
<comment type="caution">
    <text evidence="3">The sequence shown here is derived from an EMBL/GenBank/DDBJ whole genome shotgun (WGS) entry which is preliminary data.</text>
</comment>
<sequence>MNYLKLWKVKVLISFLILIESCLCCQVLTDRSIKEVLEENYKSPWLVLIVDVTLGPIKTPGLAAPAYGSLIHQRLVLTAGYPLANSQPKNLEVWADCREENGRRTCITEKVLWIVDSSKTKKKEKTIEDWDVLMLDEPFVLSDRINVIGLANSDDNYDKTCQIYHWQIVATFDHLPQGPIKRDAVLHFSYNVTLNNDEFKVTEEGIIQMNDDLDCLIEPCFDYTANIPTKRISFMGSPIVCQHEDGRPLQVGFATIVTEVLGNEGDQQARIQKGSFVRLLDDTEKYLNPIIDIQANE</sequence>
<dbReference type="InterPro" id="IPR009003">
    <property type="entry name" value="Peptidase_S1_PA"/>
</dbReference>
<dbReference type="EMBL" id="JAHXZJ010001119">
    <property type="protein sequence ID" value="KAH0554496.1"/>
    <property type="molecule type" value="Genomic_DNA"/>
</dbReference>
<dbReference type="SUPFAM" id="SSF50494">
    <property type="entry name" value="Trypsin-like serine proteases"/>
    <property type="match status" value="1"/>
</dbReference>
<evidence type="ECO:0000313" key="4">
    <source>
        <dbReference type="Proteomes" id="UP000826195"/>
    </source>
</evidence>
<keyword evidence="4" id="KW-1185">Reference proteome</keyword>
<dbReference type="AlphaFoldDB" id="A0AAV7IPH1"/>
<feature type="chain" id="PRO_5043787307" description="Peptidase S1 domain-containing protein" evidence="1">
    <location>
        <begin position="25"/>
        <end position="297"/>
    </location>
</feature>
<proteinExistence type="predicted"/>
<dbReference type="Proteomes" id="UP000826195">
    <property type="component" value="Unassembled WGS sequence"/>
</dbReference>
<reference evidence="3 4" key="1">
    <citation type="journal article" date="2021" name="J. Hered.">
        <title>A chromosome-level genome assembly of the parasitoid wasp, Cotesia glomerata (Hymenoptera: Braconidae).</title>
        <authorList>
            <person name="Pinto B.J."/>
            <person name="Weis J.J."/>
            <person name="Gamble T."/>
            <person name="Ode P.J."/>
            <person name="Paul R."/>
            <person name="Zaspel J.M."/>
        </authorList>
    </citation>
    <scope>NUCLEOTIDE SEQUENCE [LARGE SCALE GENOMIC DNA]</scope>
    <source>
        <strain evidence="3">CgM1</strain>
    </source>
</reference>
<accession>A0AAV7IPH1</accession>
<dbReference type="InterPro" id="IPR001254">
    <property type="entry name" value="Trypsin_dom"/>
</dbReference>
<feature type="domain" description="Peptidase S1" evidence="2">
    <location>
        <begin position="68"/>
        <end position="173"/>
    </location>
</feature>
<dbReference type="InterPro" id="IPR043504">
    <property type="entry name" value="Peptidase_S1_PA_chymotrypsin"/>
</dbReference>
<feature type="signal peptide" evidence="1">
    <location>
        <begin position="1"/>
        <end position="24"/>
    </location>
</feature>
<dbReference type="Pfam" id="PF00089">
    <property type="entry name" value="Trypsin"/>
    <property type="match status" value="1"/>
</dbReference>
<dbReference type="Gene3D" id="2.40.10.10">
    <property type="entry name" value="Trypsin-like serine proteases"/>
    <property type="match status" value="2"/>
</dbReference>
<dbReference type="GO" id="GO:0006508">
    <property type="term" value="P:proteolysis"/>
    <property type="evidence" value="ECO:0007669"/>
    <property type="project" value="InterPro"/>
</dbReference>
<evidence type="ECO:0000259" key="2">
    <source>
        <dbReference type="Pfam" id="PF00089"/>
    </source>
</evidence>
<name>A0AAV7IPH1_COTGL</name>
<protein>
    <recommendedName>
        <fullName evidence="2">Peptidase S1 domain-containing protein</fullName>
    </recommendedName>
</protein>
<evidence type="ECO:0000313" key="3">
    <source>
        <dbReference type="EMBL" id="KAH0554496.1"/>
    </source>
</evidence>
<gene>
    <name evidence="3" type="ORF">KQX54_010999</name>
</gene>
<evidence type="ECO:0000256" key="1">
    <source>
        <dbReference type="SAM" id="SignalP"/>
    </source>
</evidence>